<reference evidence="4" key="1">
    <citation type="submission" date="2020-12" db="UniProtKB">
        <authorList>
            <consortium name="WormBaseParasite"/>
        </authorList>
    </citation>
    <scope>IDENTIFICATION</scope>
    <source>
        <strain evidence="4">MHco3</strain>
    </source>
</reference>
<sequence length="75" mass="8643">RLDSTLRSSALASIADVMLYSCNFGVFSSYFRRKFGGFMLPKDRSPPHLPGTSFRSESLSKIRKVHLHHNKHHKR</sequence>
<evidence type="ECO:0000313" key="3">
    <source>
        <dbReference type="Proteomes" id="UP000025227"/>
    </source>
</evidence>
<protein>
    <submittedName>
        <fullName evidence="4">Secreted protein</fullName>
    </submittedName>
</protein>
<keyword evidence="2" id="KW-1133">Transmembrane helix</keyword>
<evidence type="ECO:0000256" key="1">
    <source>
        <dbReference type="SAM" id="MobiDB-lite"/>
    </source>
</evidence>
<feature type="transmembrane region" description="Helical" evidence="2">
    <location>
        <begin position="12"/>
        <end position="31"/>
    </location>
</feature>
<proteinExistence type="predicted"/>
<evidence type="ECO:0000256" key="2">
    <source>
        <dbReference type="SAM" id="Phobius"/>
    </source>
</evidence>
<dbReference type="WBParaSite" id="HCON_00043940-00001">
    <property type="protein sequence ID" value="HCON_00043940-00001"/>
    <property type="gene ID" value="HCON_00043940"/>
</dbReference>
<name>A0A7I4Y4X3_HAECO</name>
<keyword evidence="2" id="KW-0472">Membrane</keyword>
<accession>A0A7I4Y4X3</accession>
<dbReference type="Proteomes" id="UP000025227">
    <property type="component" value="Unplaced"/>
</dbReference>
<feature type="region of interest" description="Disordered" evidence="1">
    <location>
        <begin position="42"/>
        <end position="75"/>
    </location>
</feature>
<feature type="compositionally biased region" description="Basic residues" evidence="1">
    <location>
        <begin position="61"/>
        <end position="75"/>
    </location>
</feature>
<keyword evidence="3" id="KW-1185">Reference proteome</keyword>
<keyword evidence="2" id="KW-0812">Transmembrane</keyword>
<dbReference type="AlphaFoldDB" id="A0A7I4Y4X3"/>
<organism evidence="3 4">
    <name type="scientific">Haemonchus contortus</name>
    <name type="common">Barber pole worm</name>
    <dbReference type="NCBI Taxonomy" id="6289"/>
    <lineage>
        <taxon>Eukaryota</taxon>
        <taxon>Metazoa</taxon>
        <taxon>Ecdysozoa</taxon>
        <taxon>Nematoda</taxon>
        <taxon>Chromadorea</taxon>
        <taxon>Rhabditida</taxon>
        <taxon>Rhabditina</taxon>
        <taxon>Rhabditomorpha</taxon>
        <taxon>Strongyloidea</taxon>
        <taxon>Trichostrongylidae</taxon>
        <taxon>Haemonchus</taxon>
    </lineage>
</organism>
<evidence type="ECO:0000313" key="4">
    <source>
        <dbReference type="WBParaSite" id="HCON_00043940-00001"/>
    </source>
</evidence>